<keyword evidence="1" id="KW-0812">Transmembrane</keyword>
<dbReference type="GO" id="GO:0005886">
    <property type="term" value="C:plasma membrane"/>
    <property type="evidence" value="ECO:0007669"/>
    <property type="project" value="TreeGrafter"/>
</dbReference>
<dbReference type="PANTHER" id="PTHR35793:SF2">
    <property type="entry name" value="INNER MEMBRANE PROTEIN YJIG"/>
    <property type="match status" value="1"/>
</dbReference>
<dbReference type="InterPro" id="IPR011415">
    <property type="entry name" value="SpmA_SpmB"/>
</dbReference>
<keyword evidence="1" id="KW-1133">Transmembrane helix</keyword>
<proteinExistence type="predicted"/>
<feature type="domain" description="Nucleoside transporter/FeoB GTPase Gate" evidence="2">
    <location>
        <begin position="276"/>
        <end position="379"/>
    </location>
</feature>
<dbReference type="PIRSF" id="PIRSF036542">
    <property type="entry name" value="SpmA_SpmB"/>
    <property type="match status" value="1"/>
</dbReference>
<protein>
    <recommendedName>
        <fullName evidence="2">Nucleoside transporter/FeoB GTPase Gate domain-containing protein</fullName>
    </recommendedName>
</protein>
<evidence type="ECO:0000313" key="3">
    <source>
        <dbReference type="EMBL" id="MCM2679973.1"/>
    </source>
</evidence>
<evidence type="ECO:0000313" key="4">
    <source>
        <dbReference type="Proteomes" id="UP001165393"/>
    </source>
</evidence>
<feature type="transmembrane region" description="Helical" evidence="1">
    <location>
        <begin position="140"/>
        <end position="160"/>
    </location>
</feature>
<organism evidence="3 4">
    <name type="scientific">Echinimonas agarilytica</name>
    <dbReference type="NCBI Taxonomy" id="1215918"/>
    <lineage>
        <taxon>Bacteria</taxon>
        <taxon>Pseudomonadati</taxon>
        <taxon>Pseudomonadota</taxon>
        <taxon>Gammaproteobacteria</taxon>
        <taxon>Alteromonadales</taxon>
        <taxon>Echinimonadaceae</taxon>
        <taxon>Echinimonas</taxon>
    </lineage>
</organism>
<evidence type="ECO:0000256" key="1">
    <source>
        <dbReference type="SAM" id="Phobius"/>
    </source>
</evidence>
<dbReference type="InterPro" id="IPR052549">
    <property type="entry name" value="SpmB"/>
</dbReference>
<dbReference type="RefSeq" id="WP_251261382.1">
    <property type="nucleotide sequence ID" value="NZ_JAMQGP010000003.1"/>
</dbReference>
<name>A0AA42B813_9GAMM</name>
<feature type="transmembrane region" description="Helical" evidence="1">
    <location>
        <begin position="358"/>
        <end position="377"/>
    </location>
</feature>
<feature type="transmembrane region" description="Helical" evidence="1">
    <location>
        <begin position="172"/>
        <end position="192"/>
    </location>
</feature>
<keyword evidence="1" id="KW-0472">Membrane</keyword>
<feature type="transmembrane region" description="Helical" evidence="1">
    <location>
        <begin position="34"/>
        <end position="58"/>
    </location>
</feature>
<dbReference type="Proteomes" id="UP001165393">
    <property type="component" value="Unassembled WGS sequence"/>
</dbReference>
<feature type="domain" description="Nucleoside transporter/FeoB GTPase Gate" evidence="2">
    <location>
        <begin position="49"/>
        <end position="158"/>
    </location>
</feature>
<comment type="caution">
    <text evidence="3">The sequence shown here is derived from an EMBL/GenBank/DDBJ whole genome shotgun (WGS) entry which is preliminary data.</text>
</comment>
<sequence>MLNRVWLVMMVGSIAVALLQVALGESSQVINAMGAALFAGADLAVDIALGLIGVLCLWQGIFAIAERAGMVDALARFMAPLFRVLMPAIPKGDPAIGSVTLNLAANALGLDNAATPLGIKAMQDLQRHNPKPDTASDAQILFLVLNTSSVTLIPVTVFLYRAQQGALAPADVFVPILLTTSASTLAGLLMVCAVQRINIFQRSALLYLGVAIAALLALVGYLGQLGADAMSQQSTVLANVVLLGFIALVLTLASKRGVAVYDSFVEGAKQGFETAVRLIPFLLAMLVALALLRASGILGALMDAIRWVVIKTGGSTEFIEALPVAFAKPFSGSASRALMIDTMNAHGADSFVGRLASIMQGSTETTFYVLAVYFGAVGIRKTRYALSCGLFADAVGIATAIAVAYWFYG</sequence>
<feature type="transmembrane region" description="Helical" evidence="1">
    <location>
        <begin position="204"/>
        <end position="223"/>
    </location>
</feature>
<dbReference type="PANTHER" id="PTHR35793">
    <property type="entry name" value="INNER MEMBRANE PROTEIN YJIG"/>
    <property type="match status" value="1"/>
</dbReference>
<feature type="transmembrane region" description="Helical" evidence="1">
    <location>
        <begin position="274"/>
        <end position="292"/>
    </location>
</feature>
<dbReference type="EMBL" id="JAMQGP010000003">
    <property type="protein sequence ID" value="MCM2679973.1"/>
    <property type="molecule type" value="Genomic_DNA"/>
</dbReference>
<feature type="transmembrane region" description="Helical" evidence="1">
    <location>
        <begin position="235"/>
        <end position="253"/>
    </location>
</feature>
<keyword evidence="4" id="KW-1185">Reference proteome</keyword>
<reference evidence="3 4" key="1">
    <citation type="journal article" date="2013" name="Antonie Van Leeuwenhoek">
        <title>Echinimonas agarilytica gen. nov., sp. nov., a new gammaproteobacterium isolated from the sea urchin Strongylocentrotus intermedius.</title>
        <authorList>
            <person name="Nedashkovskaya O.I."/>
            <person name="Stenkova A.M."/>
            <person name="Zhukova N.V."/>
            <person name="Van Trappen S."/>
            <person name="Lee J.S."/>
            <person name="Kim S.B."/>
        </authorList>
    </citation>
    <scope>NUCLEOTIDE SEQUENCE [LARGE SCALE GENOMIC DNA]</scope>
    <source>
        <strain evidence="3 4">KMM 6351</strain>
    </source>
</reference>
<dbReference type="InterPro" id="IPR011642">
    <property type="entry name" value="Gate_dom"/>
</dbReference>
<gene>
    <name evidence="3" type="ORF">NAF29_09875</name>
</gene>
<dbReference type="Pfam" id="PF07670">
    <property type="entry name" value="Gate"/>
    <property type="match status" value="2"/>
</dbReference>
<accession>A0AA42B813</accession>
<evidence type="ECO:0000259" key="2">
    <source>
        <dbReference type="Pfam" id="PF07670"/>
    </source>
</evidence>
<dbReference type="AlphaFoldDB" id="A0AA42B813"/>
<feature type="transmembrane region" description="Helical" evidence="1">
    <location>
        <begin position="384"/>
        <end position="408"/>
    </location>
</feature>